<dbReference type="Proteomes" id="UP001415169">
    <property type="component" value="Unassembled WGS sequence"/>
</dbReference>
<evidence type="ECO:0000259" key="1">
    <source>
        <dbReference type="Pfam" id="PF00296"/>
    </source>
</evidence>
<proteinExistence type="predicted"/>
<dbReference type="InterPro" id="IPR050766">
    <property type="entry name" value="Bact_Lucif_Oxidored"/>
</dbReference>
<evidence type="ECO:0000313" key="2">
    <source>
        <dbReference type="EMBL" id="GAA4154181.1"/>
    </source>
</evidence>
<dbReference type="Pfam" id="PF00296">
    <property type="entry name" value="Bac_luciferase"/>
    <property type="match status" value="1"/>
</dbReference>
<accession>A0ABP7ZD96</accession>
<sequence>MSDSRTPEVGRFGIWIGARANPTPELAYHLENLGFGALWLGGQPADLKLVEAIIANTSDITVATGISNIWTADARELAAAYHRVEAAHPGRLIVGIGAGHPEGQGDQALKPYAAMVEYLDVLDEEGVPLERRVLAALGPRMLELARDRSAGAHPYLVTPSFNEGARAILGAGKLLATEQRVVLRQDAEAARELGRPSVDRPYLGLRNYVNNLKRLGYGDEDVESPGSDRLIDDLVVYGDDAAIEARLSAHLRAGADHVAVQLVQASDDDVAAGYTQLARALGLPRDAGVQG</sequence>
<dbReference type="InterPro" id="IPR036661">
    <property type="entry name" value="Luciferase-like_sf"/>
</dbReference>
<dbReference type="Gene3D" id="3.20.20.30">
    <property type="entry name" value="Luciferase-like domain"/>
    <property type="match status" value="2"/>
</dbReference>
<dbReference type="NCBIfam" id="TIGR03620">
    <property type="entry name" value="F420_MSMEG_4141"/>
    <property type="match status" value="1"/>
</dbReference>
<comment type="caution">
    <text evidence="2">The sequence shown here is derived from an EMBL/GenBank/DDBJ whole genome shotgun (WGS) entry which is preliminary data.</text>
</comment>
<dbReference type="RefSeq" id="WP_344789818.1">
    <property type="nucleotide sequence ID" value="NZ_BAABBV010000001.1"/>
</dbReference>
<organism evidence="2 3">
    <name type="scientific">Gryllotalpicola daejeonensis</name>
    <dbReference type="NCBI Taxonomy" id="993087"/>
    <lineage>
        <taxon>Bacteria</taxon>
        <taxon>Bacillati</taxon>
        <taxon>Actinomycetota</taxon>
        <taxon>Actinomycetes</taxon>
        <taxon>Micrococcales</taxon>
        <taxon>Microbacteriaceae</taxon>
        <taxon>Gryllotalpicola</taxon>
    </lineage>
</organism>
<dbReference type="InterPro" id="IPR019922">
    <property type="entry name" value="Lucif-like_OxRdatse_MSMEG_4141"/>
</dbReference>
<protein>
    <submittedName>
        <fullName evidence="2">LLM class F420-dependent oxidoreductase</fullName>
    </submittedName>
</protein>
<keyword evidence="3" id="KW-1185">Reference proteome</keyword>
<feature type="domain" description="Luciferase-like" evidence="1">
    <location>
        <begin position="20"/>
        <end position="123"/>
    </location>
</feature>
<dbReference type="EMBL" id="BAABBV010000001">
    <property type="protein sequence ID" value="GAA4154181.1"/>
    <property type="molecule type" value="Genomic_DNA"/>
</dbReference>
<dbReference type="PANTHER" id="PTHR30137">
    <property type="entry name" value="LUCIFERASE-LIKE MONOOXYGENASE"/>
    <property type="match status" value="1"/>
</dbReference>
<dbReference type="SUPFAM" id="SSF51679">
    <property type="entry name" value="Bacterial luciferase-like"/>
    <property type="match status" value="1"/>
</dbReference>
<reference evidence="2" key="2">
    <citation type="submission" date="2023-12" db="EMBL/GenBank/DDBJ databases">
        <authorList>
            <person name="Sun Q."/>
            <person name="Inoue M."/>
        </authorList>
    </citation>
    <scope>NUCLEOTIDE SEQUENCE</scope>
    <source>
        <strain evidence="2">JCM 17590</strain>
    </source>
</reference>
<gene>
    <name evidence="2" type="ORF">GCM10022286_01400</name>
</gene>
<name>A0ABP7ZD96_9MICO</name>
<evidence type="ECO:0000313" key="3">
    <source>
        <dbReference type="Proteomes" id="UP001415169"/>
    </source>
</evidence>
<reference evidence="2" key="1">
    <citation type="journal article" date="2014" name="Int. J. Syst. Evol. Microbiol.">
        <title>Complete genome of a new Firmicutes species belonging to the dominant human colonic microbiota ('Ruminococcus bicirculans') reveals two chromosomes and a selective capacity to utilize plant glucans.</title>
        <authorList>
            <consortium name="NISC Comparative Sequencing Program"/>
            <person name="Wegmann U."/>
            <person name="Louis P."/>
            <person name="Goesmann A."/>
            <person name="Henrissat B."/>
            <person name="Duncan S.H."/>
            <person name="Flint H.J."/>
        </authorList>
    </citation>
    <scope>NUCLEOTIDE SEQUENCE</scope>
    <source>
        <strain evidence="2">JCM 17590</strain>
    </source>
</reference>
<dbReference type="InterPro" id="IPR011251">
    <property type="entry name" value="Luciferase-like_dom"/>
</dbReference>
<dbReference type="PANTHER" id="PTHR30137:SF18">
    <property type="entry name" value="CONSERVED PROTEIN"/>
    <property type="match status" value="1"/>
</dbReference>